<dbReference type="STRING" id="1579979.WM2015_2202"/>
<dbReference type="InterPro" id="IPR013433">
    <property type="entry name" value="PHA_gran_rgn"/>
</dbReference>
<sequence>MAIDVIKTHGKTLEEAQKVADDLARDLADKFAVNYGWDGDTIVFERMGVHGEIDVNSEVVHVRAQLGFLLSYLEPAVEREVNRYLDEHFA</sequence>
<dbReference type="EMBL" id="CP012154">
    <property type="protein sequence ID" value="AKS42565.1"/>
    <property type="molecule type" value="Genomic_DNA"/>
</dbReference>
<reference evidence="1 2" key="1">
    <citation type="submission" date="2015-07" db="EMBL/GenBank/DDBJ databases">
        <authorList>
            <person name="Noorani M."/>
        </authorList>
    </citation>
    <scope>NUCLEOTIDE SEQUENCE [LARGE SCALE GENOMIC DNA]</scope>
    <source>
        <strain evidence="1 2">KCTC 42284</strain>
    </source>
</reference>
<dbReference type="AlphaFoldDB" id="A0A0K0XY12"/>
<keyword evidence="2" id="KW-1185">Reference proteome</keyword>
<proteinExistence type="predicted"/>
<dbReference type="Proteomes" id="UP000066624">
    <property type="component" value="Chromosome"/>
</dbReference>
<evidence type="ECO:0000313" key="1">
    <source>
        <dbReference type="EMBL" id="AKS42565.1"/>
    </source>
</evidence>
<dbReference type="NCBIfam" id="TIGR02610">
    <property type="entry name" value="PHA_gran_rgn"/>
    <property type="match status" value="1"/>
</dbReference>
<name>A0A0K0XY12_9GAMM</name>
<protein>
    <submittedName>
        <fullName evidence="1">Polyhydroxyalkanoic acid system protein</fullName>
    </submittedName>
</protein>
<organism evidence="1 2">
    <name type="scientific">Wenzhouxiangella marina</name>
    <dbReference type="NCBI Taxonomy" id="1579979"/>
    <lineage>
        <taxon>Bacteria</taxon>
        <taxon>Pseudomonadati</taxon>
        <taxon>Pseudomonadota</taxon>
        <taxon>Gammaproteobacteria</taxon>
        <taxon>Chromatiales</taxon>
        <taxon>Wenzhouxiangellaceae</taxon>
        <taxon>Wenzhouxiangella</taxon>
    </lineage>
</organism>
<dbReference type="OrthoDB" id="287584at2"/>
<evidence type="ECO:0000313" key="2">
    <source>
        <dbReference type="Proteomes" id="UP000066624"/>
    </source>
</evidence>
<dbReference type="Pfam" id="PF09650">
    <property type="entry name" value="PHA_gran_rgn"/>
    <property type="match status" value="1"/>
</dbReference>
<dbReference type="KEGG" id="wma:WM2015_2202"/>
<accession>A0A0K0XY12</accession>
<dbReference type="RefSeq" id="WP_049726119.1">
    <property type="nucleotide sequence ID" value="NZ_CP012154.1"/>
</dbReference>
<gene>
    <name evidence="1" type="ORF">WM2015_2202</name>
</gene>